<dbReference type="SMART" id="SM01417">
    <property type="entry name" value="Solute_trans_a"/>
    <property type="match status" value="1"/>
</dbReference>
<evidence type="ECO:0000256" key="2">
    <source>
        <dbReference type="ARBA" id="ARBA00022692"/>
    </source>
</evidence>
<dbReference type="Proteomes" id="UP000612746">
    <property type="component" value="Unassembled WGS sequence"/>
</dbReference>
<reference evidence="6" key="1">
    <citation type="submission" date="2020-12" db="EMBL/GenBank/DDBJ databases">
        <title>Metabolic potential, ecology and presence of endohyphal bacteria is reflected in genomic diversity of Mucoromycotina.</title>
        <authorList>
            <person name="Muszewska A."/>
            <person name="Okrasinska A."/>
            <person name="Steczkiewicz K."/>
            <person name="Drgas O."/>
            <person name="Orlowska M."/>
            <person name="Perlinska-Lenart U."/>
            <person name="Aleksandrzak-Piekarczyk T."/>
            <person name="Szatraj K."/>
            <person name="Zielenkiewicz U."/>
            <person name="Pilsyk S."/>
            <person name="Malc E."/>
            <person name="Mieczkowski P."/>
            <person name="Kruszewska J.S."/>
            <person name="Biernat P."/>
            <person name="Pawlowska J."/>
        </authorList>
    </citation>
    <scope>NUCLEOTIDE SEQUENCE</scope>
    <source>
        <strain evidence="6">WA0000051536</strain>
    </source>
</reference>
<dbReference type="Pfam" id="PF03619">
    <property type="entry name" value="Solute_trans_a"/>
    <property type="match status" value="1"/>
</dbReference>
<dbReference type="GO" id="GO:0016020">
    <property type="term" value="C:membrane"/>
    <property type="evidence" value="ECO:0007669"/>
    <property type="project" value="UniProtKB-SubCell"/>
</dbReference>
<feature type="transmembrane region" description="Helical" evidence="5">
    <location>
        <begin position="156"/>
        <end position="175"/>
    </location>
</feature>
<accession>A0A8H7U937</accession>
<evidence type="ECO:0000256" key="3">
    <source>
        <dbReference type="ARBA" id="ARBA00022989"/>
    </source>
</evidence>
<keyword evidence="2 5" id="KW-0812">Transmembrane</keyword>
<organism evidence="6 7">
    <name type="scientific">Umbelopsis vinacea</name>
    <dbReference type="NCBI Taxonomy" id="44442"/>
    <lineage>
        <taxon>Eukaryota</taxon>
        <taxon>Fungi</taxon>
        <taxon>Fungi incertae sedis</taxon>
        <taxon>Mucoromycota</taxon>
        <taxon>Mucoromycotina</taxon>
        <taxon>Umbelopsidomycetes</taxon>
        <taxon>Umbelopsidales</taxon>
        <taxon>Umbelopsidaceae</taxon>
        <taxon>Umbelopsis</taxon>
    </lineage>
</organism>
<feature type="transmembrane region" description="Helical" evidence="5">
    <location>
        <begin position="241"/>
        <end position="263"/>
    </location>
</feature>
<feature type="transmembrane region" description="Helical" evidence="5">
    <location>
        <begin position="87"/>
        <end position="106"/>
    </location>
</feature>
<sequence length="408" mass="46464">MDCTNPSFSLNELILDPSSNMHIWGWLGSGLLVVITWILAVHTIMTHLTHYNNKSIQRHKVRVLAYPAVYSTLAWVSYLKYGASTTIMFFAVLFESFAVYNLYALLKSYLEPYRLQNASMPKQAVTTKVLGLKTITVYGYFNAPPSQSKWGLHFSTIMDICVFQFPIWNIISAFISIMTELTGHYCPNSFSPKGAYVWLTVINFFCLSLILGALFTYLAVFRNEWKLGAIQAHGLFWCVKGPIMIIFYFGTILLSALTTFHVIKDVPPANGGTFWPAAAIKNGYEAIIVCFVMAIDSVLMMKFYGMDDEDYFDHKDEHLNFFMAFADAFLAFIPQFILSLMTCGQSTVRLAKKRQELKMRRKMAGDESATALNKDFYTKDEERGDYSYYEDPMADVSLDDLPPMPRAH</sequence>
<evidence type="ECO:0000256" key="4">
    <source>
        <dbReference type="ARBA" id="ARBA00023136"/>
    </source>
</evidence>
<evidence type="ECO:0000313" key="7">
    <source>
        <dbReference type="Proteomes" id="UP000612746"/>
    </source>
</evidence>
<name>A0A8H7U937_9FUNG</name>
<evidence type="ECO:0000313" key="6">
    <source>
        <dbReference type="EMBL" id="KAG2172942.1"/>
    </source>
</evidence>
<feature type="transmembrane region" description="Helical" evidence="5">
    <location>
        <begin position="283"/>
        <end position="301"/>
    </location>
</feature>
<keyword evidence="3 5" id="KW-1133">Transmembrane helix</keyword>
<keyword evidence="4 5" id="KW-0472">Membrane</keyword>
<gene>
    <name evidence="6" type="ORF">INT44_004683</name>
</gene>
<feature type="transmembrane region" description="Helical" evidence="5">
    <location>
        <begin position="321"/>
        <end position="341"/>
    </location>
</feature>
<feature type="transmembrane region" description="Helical" evidence="5">
    <location>
        <begin position="195"/>
        <end position="220"/>
    </location>
</feature>
<comment type="subcellular location">
    <subcellularLocation>
        <location evidence="1">Membrane</location>
        <topology evidence="1">Multi-pass membrane protein</topology>
    </subcellularLocation>
</comment>
<keyword evidence="7" id="KW-1185">Reference proteome</keyword>
<feature type="transmembrane region" description="Helical" evidence="5">
    <location>
        <begin position="23"/>
        <end position="42"/>
    </location>
</feature>
<dbReference type="InterPro" id="IPR005178">
    <property type="entry name" value="Ostalpha/TMEM184C"/>
</dbReference>
<dbReference type="EMBL" id="JAEPRA010000021">
    <property type="protein sequence ID" value="KAG2172942.1"/>
    <property type="molecule type" value="Genomic_DNA"/>
</dbReference>
<evidence type="ECO:0000256" key="1">
    <source>
        <dbReference type="ARBA" id="ARBA00004141"/>
    </source>
</evidence>
<comment type="caution">
    <text evidence="6">The sequence shown here is derived from an EMBL/GenBank/DDBJ whole genome shotgun (WGS) entry which is preliminary data.</text>
</comment>
<feature type="transmembrane region" description="Helical" evidence="5">
    <location>
        <begin position="63"/>
        <end position="81"/>
    </location>
</feature>
<feature type="non-terminal residue" evidence="6">
    <location>
        <position position="1"/>
    </location>
</feature>
<dbReference type="OrthoDB" id="5348404at2759"/>
<proteinExistence type="predicted"/>
<evidence type="ECO:0000256" key="5">
    <source>
        <dbReference type="SAM" id="Phobius"/>
    </source>
</evidence>
<protein>
    <submittedName>
        <fullName evidence="6">Uncharacterized protein</fullName>
    </submittedName>
</protein>
<dbReference type="PANTHER" id="PTHR23423">
    <property type="entry name" value="ORGANIC SOLUTE TRANSPORTER-RELATED"/>
    <property type="match status" value="1"/>
</dbReference>
<dbReference type="AlphaFoldDB" id="A0A8H7U937"/>